<keyword evidence="3" id="KW-1185">Reference proteome</keyword>
<gene>
    <name evidence="2" type="ORF">K469DRAFT_680630</name>
</gene>
<keyword evidence="1" id="KW-0472">Membrane</keyword>
<dbReference type="EMBL" id="ML994755">
    <property type="protein sequence ID" value="KAF2174991.1"/>
    <property type="molecule type" value="Genomic_DNA"/>
</dbReference>
<keyword evidence="1" id="KW-1133">Transmembrane helix</keyword>
<name>A0A6A6D6F5_9PEZI</name>
<proteinExistence type="predicted"/>
<reference evidence="2" key="1">
    <citation type="journal article" date="2020" name="Stud. Mycol.">
        <title>101 Dothideomycetes genomes: a test case for predicting lifestyles and emergence of pathogens.</title>
        <authorList>
            <person name="Haridas S."/>
            <person name="Albert R."/>
            <person name="Binder M."/>
            <person name="Bloem J."/>
            <person name="Labutti K."/>
            <person name="Salamov A."/>
            <person name="Andreopoulos B."/>
            <person name="Baker S."/>
            <person name="Barry K."/>
            <person name="Bills G."/>
            <person name="Bluhm B."/>
            <person name="Cannon C."/>
            <person name="Castanera R."/>
            <person name="Culley D."/>
            <person name="Daum C."/>
            <person name="Ezra D."/>
            <person name="Gonzalez J."/>
            <person name="Henrissat B."/>
            <person name="Kuo A."/>
            <person name="Liang C."/>
            <person name="Lipzen A."/>
            <person name="Lutzoni F."/>
            <person name="Magnuson J."/>
            <person name="Mondo S."/>
            <person name="Nolan M."/>
            <person name="Ohm R."/>
            <person name="Pangilinan J."/>
            <person name="Park H.-J."/>
            <person name="Ramirez L."/>
            <person name="Alfaro M."/>
            <person name="Sun H."/>
            <person name="Tritt A."/>
            <person name="Yoshinaga Y."/>
            <person name="Zwiers L.-H."/>
            <person name="Turgeon B."/>
            <person name="Goodwin S."/>
            <person name="Spatafora J."/>
            <person name="Crous P."/>
            <person name="Grigoriev I."/>
        </authorList>
    </citation>
    <scope>NUCLEOTIDE SEQUENCE</scope>
    <source>
        <strain evidence="2">CBS 207.26</strain>
    </source>
</reference>
<dbReference type="AlphaFoldDB" id="A0A6A6D6F5"/>
<organism evidence="2 3">
    <name type="scientific">Zopfia rhizophila CBS 207.26</name>
    <dbReference type="NCBI Taxonomy" id="1314779"/>
    <lineage>
        <taxon>Eukaryota</taxon>
        <taxon>Fungi</taxon>
        <taxon>Dikarya</taxon>
        <taxon>Ascomycota</taxon>
        <taxon>Pezizomycotina</taxon>
        <taxon>Dothideomycetes</taxon>
        <taxon>Dothideomycetes incertae sedis</taxon>
        <taxon>Zopfiaceae</taxon>
        <taxon>Zopfia</taxon>
    </lineage>
</organism>
<dbReference type="Proteomes" id="UP000800200">
    <property type="component" value="Unassembled WGS sequence"/>
</dbReference>
<feature type="transmembrane region" description="Helical" evidence="1">
    <location>
        <begin position="113"/>
        <end position="134"/>
    </location>
</feature>
<protein>
    <submittedName>
        <fullName evidence="2">Uncharacterized protein</fullName>
    </submittedName>
</protein>
<sequence>MASQLQDELSEVDYYTGFWTNYSRGPVYGKVLTVPTSVRQLLSAFFTIYITYAGSRLWGKLATPKYLLIPSDGVYHQHQAILRNTESPLNSLWLFLRLSWAWRQHARRPWLRNAPLVVLAAIYAIACFLAGIFIPGRVIVGDEVLIQSSTCG</sequence>
<accession>A0A6A6D6F5</accession>
<evidence type="ECO:0000313" key="3">
    <source>
        <dbReference type="Proteomes" id="UP000800200"/>
    </source>
</evidence>
<keyword evidence="1" id="KW-0812">Transmembrane</keyword>
<dbReference type="OrthoDB" id="3732200at2759"/>
<evidence type="ECO:0000313" key="2">
    <source>
        <dbReference type="EMBL" id="KAF2174991.1"/>
    </source>
</evidence>
<evidence type="ECO:0000256" key="1">
    <source>
        <dbReference type="SAM" id="Phobius"/>
    </source>
</evidence>